<organism evidence="1 2">
    <name type="scientific">Ambrosia artemisiifolia</name>
    <name type="common">Common ragweed</name>
    <dbReference type="NCBI Taxonomy" id="4212"/>
    <lineage>
        <taxon>Eukaryota</taxon>
        <taxon>Viridiplantae</taxon>
        <taxon>Streptophyta</taxon>
        <taxon>Embryophyta</taxon>
        <taxon>Tracheophyta</taxon>
        <taxon>Spermatophyta</taxon>
        <taxon>Magnoliopsida</taxon>
        <taxon>eudicotyledons</taxon>
        <taxon>Gunneridae</taxon>
        <taxon>Pentapetalae</taxon>
        <taxon>asterids</taxon>
        <taxon>campanulids</taxon>
        <taxon>Asterales</taxon>
        <taxon>Asteraceae</taxon>
        <taxon>Asteroideae</taxon>
        <taxon>Heliantheae alliance</taxon>
        <taxon>Heliantheae</taxon>
        <taxon>Ambrosia</taxon>
    </lineage>
</organism>
<keyword evidence="2" id="KW-1185">Reference proteome</keyword>
<reference evidence="1" key="1">
    <citation type="submission" date="2022-06" db="EMBL/GenBank/DDBJ databases">
        <title>Uncovering the hologenomic basis of an extraordinary plant invasion.</title>
        <authorList>
            <person name="Bieker V.C."/>
            <person name="Martin M.D."/>
            <person name="Gilbert T."/>
            <person name="Hodgins K."/>
            <person name="Battlay P."/>
            <person name="Petersen B."/>
            <person name="Wilson J."/>
        </authorList>
    </citation>
    <scope>NUCLEOTIDE SEQUENCE</scope>
    <source>
        <strain evidence="1">AA19_3_7</strain>
        <tissue evidence="1">Leaf</tissue>
    </source>
</reference>
<accession>A0AAD5DHF6</accession>
<name>A0AAD5DHF6_AMBAR</name>
<comment type="caution">
    <text evidence="1">The sequence shown here is derived from an EMBL/GenBank/DDBJ whole genome shotgun (WGS) entry which is preliminary data.</text>
</comment>
<evidence type="ECO:0000313" key="1">
    <source>
        <dbReference type="EMBL" id="KAI7757760.1"/>
    </source>
</evidence>
<gene>
    <name evidence="1" type="ORF">M8C21_001694</name>
</gene>
<dbReference type="EMBL" id="JAMZMK010000067">
    <property type="protein sequence ID" value="KAI7757760.1"/>
    <property type="molecule type" value="Genomic_DNA"/>
</dbReference>
<sequence>MIVLCCKSWNVIVENLVDTKIANIYSNVNKPKGVSNLDHQKLVHETEFGAAPALVLDATEVIKTLNRYMGHRWWRLCDCFSCSYSSTDGIALEACCAEDLICNKFV</sequence>
<evidence type="ECO:0000313" key="2">
    <source>
        <dbReference type="Proteomes" id="UP001206925"/>
    </source>
</evidence>
<dbReference type="Proteomes" id="UP001206925">
    <property type="component" value="Unassembled WGS sequence"/>
</dbReference>
<proteinExistence type="predicted"/>
<protein>
    <submittedName>
        <fullName evidence="1">Uncharacterized protein</fullName>
    </submittedName>
</protein>
<dbReference type="AlphaFoldDB" id="A0AAD5DHF6"/>